<dbReference type="EMBL" id="BMAV01021839">
    <property type="protein sequence ID" value="GFY76331.1"/>
    <property type="molecule type" value="Genomic_DNA"/>
</dbReference>
<gene>
    <name evidence="1" type="ORF">TNIN_89571</name>
</gene>
<dbReference type="AlphaFoldDB" id="A0A8X6YNN1"/>
<sequence length="125" mass="13708">MACSALGNVAKDSCNSTASCEKSGMEGKRHRVFGHRMRFNRSDVVLFDKGVKGILLMEVEYRAILKSEESDGTCFSLVLLTVSSSACHSADMEAFCLSWCFVVRLERQTAGLCNRPFGGDGVKKE</sequence>
<accession>A0A8X6YNN1</accession>
<name>A0A8X6YNN1_9ARAC</name>
<protein>
    <submittedName>
        <fullName evidence="1">Uncharacterized protein</fullName>
    </submittedName>
</protein>
<keyword evidence="2" id="KW-1185">Reference proteome</keyword>
<reference evidence="1" key="1">
    <citation type="submission" date="2020-08" db="EMBL/GenBank/DDBJ databases">
        <title>Multicomponent nature underlies the extraordinary mechanical properties of spider dragline silk.</title>
        <authorList>
            <person name="Kono N."/>
            <person name="Nakamura H."/>
            <person name="Mori M."/>
            <person name="Yoshida Y."/>
            <person name="Ohtoshi R."/>
            <person name="Malay A.D."/>
            <person name="Moran D.A.P."/>
            <person name="Tomita M."/>
            <person name="Numata K."/>
            <person name="Arakawa K."/>
        </authorList>
    </citation>
    <scope>NUCLEOTIDE SEQUENCE</scope>
</reference>
<dbReference type="Proteomes" id="UP000886998">
    <property type="component" value="Unassembled WGS sequence"/>
</dbReference>
<evidence type="ECO:0000313" key="1">
    <source>
        <dbReference type="EMBL" id="GFY76331.1"/>
    </source>
</evidence>
<proteinExistence type="predicted"/>
<comment type="caution">
    <text evidence="1">The sequence shown here is derived from an EMBL/GenBank/DDBJ whole genome shotgun (WGS) entry which is preliminary data.</text>
</comment>
<organism evidence="1 2">
    <name type="scientific">Trichonephila inaurata madagascariensis</name>
    <dbReference type="NCBI Taxonomy" id="2747483"/>
    <lineage>
        <taxon>Eukaryota</taxon>
        <taxon>Metazoa</taxon>
        <taxon>Ecdysozoa</taxon>
        <taxon>Arthropoda</taxon>
        <taxon>Chelicerata</taxon>
        <taxon>Arachnida</taxon>
        <taxon>Araneae</taxon>
        <taxon>Araneomorphae</taxon>
        <taxon>Entelegynae</taxon>
        <taxon>Araneoidea</taxon>
        <taxon>Nephilidae</taxon>
        <taxon>Trichonephila</taxon>
        <taxon>Trichonephila inaurata</taxon>
    </lineage>
</organism>
<evidence type="ECO:0000313" key="2">
    <source>
        <dbReference type="Proteomes" id="UP000886998"/>
    </source>
</evidence>